<proteinExistence type="predicted"/>
<sequence length="177" mass="20474">MQEIFVKIYSEETEQKIKVGTVNFAGHSGELKEINIPLIQHSEEMDADIYVSGFQNLDWDKALILLEVVTPERNYFYDYDFSQKENEIVLEEVPINIKNVYEWFQGKVREELYKPYKNRKPVAKVFVSSPAKIIKGKCAGIKGKLVYANSETRQVEIMVDPDTTINTKWDNIAQEGC</sequence>
<reference evidence="1" key="1">
    <citation type="journal article" date="2015" name="Proc. Natl. Acad. Sci. U.S.A.">
        <title>Networks of energetic and metabolic interactions define dynamics in microbial communities.</title>
        <authorList>
            <person name="Embree M."/>
            <person name="Liu J.K."/>
            <person name="Al-Bassam M.M."/>
            <person name="Zengler K."/>
        </authorList>
    </citation>
    <scope>NUCLEOTIDE SEQUENCE</scope>
</reference>
<organism evidence="1">
    <name type="scientific">hydrocarbon metagenome</name>
    <dbReference type="NCBI Taxonomy" id="938273"/>
    <lineage>
        <taxon>unclassified sequences</taxon>
        <taxon>metagenomes</taxon>
        <taxon>ecological metagenomes</taxon>
    </lineage>
</organism>
<protein>
    <submittedName>
        <fullName evidence="1">Uncharacterized protein</fullName>
    </submittedName>
</protein>
<accession>A0A0W8E2D5</accession>
<name>A0A0W8E2D5_9ZZZZ</name>
<evidence type="ECO:0000313" key="1">
    <source>
        <dbReference type="EMBL" id="KUG02589.1"/>
    </source>
</evidence>
<comment type="caution">
    <text evidence="1">The sequence shown here is derived from an EMBL/GenBank/DDBJ whole genome shotgun (WGS) entry which is preliminary data.</text>
</comment>
<gene>
    <name evidence="1" type="ORF">ASZ90_019957</name>
</gene>
<dbReference type="AlphaFoldDB" id="A0A0W8E2D5"/>
<dbReference type="EMBL" id="LNQE01001916">
    <property type="protein sequence ID" value="KUG02589.1"/>
    <property type="molecule type" value="Genomic_DNA"/>
</dbReference>